<feature type="region of interest" description="Disordered" evidence="1">
    <location>
        <begin position="25"/>
        <end position="45"/>
    </location>
</feature>
<name>A0A1G7N3N1_9BACT</name>
<evidence type="ECO:0000259" key="3">
    <source>
        <dbReference type="Pfam" id="PF26554"/>
    </source>
</evidence>
<dbReference type="EMBL" id="FNBX01000010">
    <property type="protein sequence ID" value="SDF68695.1"/>
    <property type="molecule type" value="Genomic_DNA"/>
</dbReference>
<dbReference type="Pfam" id="PF26554">
    <property type="entry name" value="DUF8182"/>
    <property type="match status" value="1"/>
</dbReference>
<feature type="domain" description="DUF8182" evidence="3">
    <location>
        <begin position="124"/>
        <end position="208"/>
    </location>
</feature>
<dbReference type="OrthoDB" id="5416807at2"/>
<sequence length="244" mass="26014">MPVFPPSRGALARLHGALRALLRPKAPPQAPGLPAEAGRKSRNDRGLLTFEHTGEVIRAERLLRAAGLEVEVKGPPPELRTGCDMVVVFPLLLQARVLTLLQEADLAPLRTVTAHDVLLEPVSLFQIRRVDGRWLMVRAANMKITLDTADNRIVNISGGGCPDVPWLASRLCGCTLDAAPAPLSLGQTLCCYSLQKAFDHLKTVMAGQSAAKDATGHCGGRNSGKDGPTGQDAGRRDADDNPDA</sequence>
<protein>
    <submittedName>
        <fullName evidence="4">Uncharacterized protein</fullName>
    </submittedName>
</protein>
<evidence type="ECO:0000256" key="1">
    <source>
        <dbReference type="SAM" id="MobiDB-lite"/>
    </source>
</evidence>
<proteinExistence type="predicted"/>
<reference evidence="5" key="1">
    <citation type="submission" date="2016-10" db="EMBL/GenBank/DDBJ databases">
        <authorList>
            <person name="Varghese N."/>
            <person name="Submissions S."/>
        </authorList>
    </citation>
    <scope>NUCLEOTIDE SEQUENCE [LARGE SCALE GENOMIC DNA]</scope>
    <source>
        <strain evidence="5">KHC7</strain>
    </source>
</reference>
<feature type="region of interest" description="Disordered" evidence="1">
    <location>
        <begin position="212"/>
        <end position="244"/>
    </location>
</feature>
<gene>
    <name evidence="4" type="ORF">SAMN05192586_11088</name>
</gene>
<dbReference type="AlphaFoldDB" id="A0A1G7N3N1"/>
<dbReference type="InterPro" id="IPR021778">
    <property type="entry name" value="Se/S_carrier-like"/>
</dbReference>
<feature type="domain" description="Putative Se/S carrier protein-like" evidence="2">
    <location>
        <begin position="46"/>
        <end position="109"/>
    </location>
</feature>
<evidence type="ECO:0000313" key="4">
    <source>
        <dbReference type="EMBL" id="SDF68695.1"/>
    </source>
</evidence>
<evidence type="ECO:0000259" key="2">
    <source>
        <dbReference type="Pfam" id="PF11823"/>
    </source>
</evidence>
<dbReference type="Proteomes" id="UP000199355">
    <property type="component" value="Unassembled WGS sequence"/>
</dbReference>
<dbReference type="STRING" id="571438.SAMN05192586_11088"/>
<accession>A0A1G7N3N1</accession>
<keyword evidence="5" id="KW-1185">Reference proteome</keyword>
<feature type="compositionally biased region" description="Basic and acidic residues" evidence="1">
    <location>
        <begin position="233"/>
        <end position="244"/>
    </location>
</feature>
<evidence type="ECO:0000313" key="5">
    <source>
        <dbReference type="Proteomes" id="UP000199355"/>
    </source>
</evidence>
<dbReference type="InterPro" id="IPR058495">
    <property type="entry name" value="DUF8182"/>
</dbReference>
<dbReference type="RefSeq" id="WP_092153928.1">
    <property type="nucleotide sequence ID" value="NZ_FNBX01000010.1"/>
</dbReference>
<dbReference type="Pfam" id="PF11823">
    <property type="entry name" value="Se_S_carrier"/>
    <property type="match status" value="1"/>
</dbReference>
<organism evidence="4 5">
    <name type="scientific">Desulfovibrio legallii</name>
    <dbReference type="NCBI Taxonomy" id="571438"/>
    <lineage>
        <taxon>Bacteria</taxon>
        <taxon>Pseudomonadati</taxon>
        <taxon>Thermodesulfobacteriota</taxon>
        <taxon>Desulfovibrionia</taxon>
        <taxon>Desulfovibrionales</taxon>
        <taxon>Desulfovibrionaceae</taxon>
        <taxon>Desulfovibrio</taxon>
    </lineage>
</organism>